<dbReference type="PANTHER" id="PTHR11727:SF7">
    <property type="entry name" value="DIMETHYLADENOSINE TRANSFERASE-RELATED"/>
    <property type="match status" value="1"/>
</dbReference>
<evidence type="ECO:0000313" key="7">
    <source>
        <dbReference type="EMBL" id="PIZ47592.1"/>
    </source>
</evidence>
<dbReference type="SUPFAM" id="SSF53335">
    <property type="entry name" value="S-adenosyl-L-methionine-dependent methyltransferases"/>
    <property type="match status" value="1"/>
</dbReference>
<name>A0A2M7TKW9_UNCKA</name>
<dbReference type="CDD" id="cd02440">
    <property type="entry name" value="AdoMet_MTases"/>
    <property type="match status" value="1"/>
</dbReference>
<protein>
    <recommendedName>
        <fullName evidence="6">Ribosomal RNA adenine methylase transferase N-terminal domain-containing protein</fullName>
    </recommendedName>
</protein>
<dbReference type="SMART" id="SM00650">
    <property type="entry name" value="rADc"/>
    <property type="match status" value="1"/>
</dbReference>
<organism evidence="7 8">
    <name type="scientific">candidate division WWE3 bacterium CG_4_10_14_0_2_um_filter_41_14</name>
    <dbReference type="NCBI Taxonomy" id="1975072"/>
    <lineage>
        <taxon>Bacteria</taxon>
        <taxon>Katanobacteria</taxon>
    </lineage>
</organism>
<dbReference type="EMBL" id="PFNL01000036">
    <property type="protein sequence ID" value="PIZ47592.1"/>
    <property type="molecule type" value="Genomic_DNA"/>
</dbReference>
<dbReference type="InterPro" id="IPR001737">
    <property type="entry name" value="KsgA/Erm"/>
</dbReference>
<accession>A0A2M7TKW9</accession>
<dbReference type="InterPro" id="IPR023165">
    <property type="entry name" value="rRNA_Ade_diMease-like_C"/>
</dbReference>
<dbReference type="Gene3D" id="1.10.8.100">
    <property type="entry name" value="Ribosomal RNA adenine dimethylase-like, domain 2"/>
    <property type="match status" value="1"/>
</dbReference>
<dbReference type="AlphaFoldDB" id="A0A2M7TKW9"/>
<dbReference type="PROSITE" id="PS51689">
    <property type="entry name" value="SAM_RNA_A_N6_MT"/>
    <property type="match status" value="1"/>
</dbReference>
<dbReference type="PROSITE" id="PS01131">
    <property type="entry name" value="RRNA_A_DIMETH"/>
    <property type="match status" value="1"/>
</dbReference>
<proteinExistence type="inferred from homology"/>
<dbReference type="Proteomes" id="UP000228920">
    <property type="component" value="Unassembled WGS sequence"/>
</dbReference>
<evidence type="ECO:0000256" key="1">
    <source>
        <dbReference type="ARBA" id="ARBA00022603"/>
    </source>
</evidence>
<gene>
    <name evidence="7" type="ORF">COY32_01380</name>
</gene>
<dbReference type="InterPro" id="IPR029063">
    <property type="entry name" value="SAM-dependent_MTases_sf"/>
</dbReference>
<feature type="binding site" evidence="5">
    <location>
        <position position="34"/>
    </location>
    <ligand>
        <name>S-adenosyl-L-methionine</name>
        <dbReference type="ChEBI" id="CHEBI:59789"/>
    </ligand>
</feature>
<comment type="similarity">
    <text evidence="5">Belongs to the class I-like SAM-binding methyltransferase superfamily. rRNA adenine N(6)-methyltransferase family.</text>
</comment>
<feature type="binding site" evidence="5">
    <location>
        <position position="80"/>
    </location>
    <ligand>
        <name>S-adenosyl-L-methionine</name>
        <dbReference type="ChEBI" id="CHEBI:59789"/>
    </ligand>
</feature>
<keyword evidence="4 5" id="KW-0694">RNA-binding</keyword>
<evidence type="ECO:0000256" key="5">
    <source>
        <dbReference type="PROSITE-ProRule" id="PRU01026"/>
    </source>
</evidence>
<feature type="domain" description="Ribosomal RNA adenine methylase transferase N-terminal" evidence="6">
    <location>
        <begin position="39"/>
        <end position="198"/>
    </location>
</feature>
<feature type="binding site" evidence="5">
    <location>
        <position position="32"/>
    </location>
    <ligand>
        <name>S-adenosyl-L-methionine</name>
        <dbReference type="ChEBI" id="CHEBI:59789"/>
    </ligand>
</feature>
<reference evidence="8" key="1">
    <citation type="submission" date="2017-09" db="EMBL/GenBank/DDBJ databases">
        <title>Depth-based differentiation of microbial function through sediment-hosted aquifers and enrichment of novel symbionts in the deep terrestrial subsurface.</title>
        <authorList>
            <person name="Probst A.J."/>
            <person name="Ladd B."/>
            <person name="Jarett J.K."/>
            <person name="Geller-Mcgrath D.E."/>
            <person name="Sieber C.M.K."/>
            <person name="Emerson J.B."/>
            <person name="Anantharaman K."/>
            <person name="Thomas B.C."/>
            <person name="Malmstrom R."/>
            <person name="Stieglmeier M."/>
            <person name="Klingl A."/>
            <person name="Woyke T."/>
            <person name="Ryan C.M."/>
            <person name="Banfield J.F."/>
        </authorList>
    </citation>
    <scope>NUCLEOTIDE SEQUENCE [LARGE SCALE GENOMIC DNA]</scope>
</reference>
<comment type="caution">
    <text evidence="7">The sequence shown here is derived from an EMBL/GenBank/DDBJ whole genome shotgun (WGS) entry which is preliminary data.</text>
</comment>
<sequence>MITELILLFFYTTKHIIMVMKNLILDPHKDQHVLMNHGLIKEIVSLAQINPNDTVLEIGAGSGNLTRELAKYAKKVISFEIDEKFAPFLADLPTNVEMHFKSAWPYIQMPGKQYQKREYNKIVSNLPYSLCEPLFHNLAFLIYDKIILMVPEGFYENIEQNGVFNSFFIAHIELEVDRNEFNPKPDTNSVVINLEHKPNPLIKQDLPLFLRQYIYQHESQLVKNSLREGIITYFQQTKNQNLTKNFVRNILDTIDISSELVNRHPDNFTIYREVSRAFKDFKIE</sequence>
<dbReference type="PANTHER" id="PTHR11727">
    <property type="entry name" value="DIMETHYLADENOSINE TRANSFERASE"/>
    <property type="match status" value="1"/>
</dbReference>
<evidence type="ECO:0000256" key="2">
    <source>
        <dbReference type="ARBA" id="ARBA00022679"/>
    </source>
</evidence>
<evidence type="ECO:0000256" key="4">
    <source>
        <dbReference type="ARBA" id="ARBA00022884"/>
    </source>
</evidence>
<keyword evidence="1 5" id="KW-0489">Methyltransferase</keyword>
<evidence type="ECO:0000256" key="3">
    <source>
        <dbReference type="ARBA" id="ARBA00022691"/>
    </source>
</evidence>
<feature type="binding site" evidence="5">
    <location>
        <position position="125"/>
    </location>
    <ligand>
        <name>S-adenosyl-L-methionine</name>
        <dbReference type="ChEBI" id="CHEBI:59789"/>
    </ligand>
</feature>
<dbReference type="GO" id="GO:0003723">
    <property type="term" value="F:RNA binding"/>
    <property type="evidence" value="ECO:0007669"/>
    <property type="project" value="UniProtKB-UniRule"/>
</dbReference>
<dbReference type="GO" id="GO:0000179">
    <property type="term" value="F:rRNA (adenine-N6,N6-)-dimethyltransferase activity"/>
    <property type="evidence" value="ECO:0007669"/>
    <property type="project" value="UniProtKB-UniRule"/>
</dbReference>
<keyword evidence="3 5" id="KW-0949">S-adenosyl-L-methionine</keyword>
<dbReference type="InterPro" id="IPR020598">
    <property type="entry name" value="rRNA_Ade_methylase_Trfase_N"/>
</dbReference>
<evidence type="ECO:0000313" key="8">
    <source>
        <dbReference type="Proteomes" id="UP000228920"/>
    </source>
</evidence>
<dbReference type="Gene3D" id="3.40.50.150">
    <property type="entry name" value="Vaccinia Virus protein VP39"/>
    <property type="match status" value="1"/>
</dbReference>
<dbReference type="Pfam" id="PF00398">
    <property type="entry name" value="RrnaAD"/>
    <property type="match status" value="1"/>
</dbReference>
<keyword evidence="2 5" id="KW-0808">Transferase</keyword>
<feature type="binding site" evidence="5">
    <location>
        <position position="59"/>
    </location>
    <ligand>
        <name>S-adenosyl-L-methionine</name>
        <dbReference type="ChEBI" id="CHEBI:59789"/>
    </ligand>
</feature>
<comment type="caution">
    <text evidence="5">Lacks conserved residue(s) required for the propagation of feature annotation.</text>
</comment>
<dbReference type="InterPro" id="IPR020596">
    <property type="entry name" value="rRNA_Ade_Mease_Trfase_CS"/>
</dbReference>
<evidence type="ECO:0000259" key="6">
    <source>
        <dbReference type="SMART" id="SM00650"/>
    </source>
</evidence>